<feature type="region of interest" description="Disordered" evidence="1">
    <location>
        <begin position="207"/>
        <end position="251"/>
    </location>
</feature>
<reference evidence="2" key="2">
    <citation type="journal article" date="2014" name="BMC Genomics">
        <title>A genomic perspective to assessing quality of mass-reared SIT flies used in Mediterranean fruit fly (Ceratitis capitata) eradication in California.</title>
        <authorList>
            <person name="Calla B."/>
            <person name="Hall B."/>
            <person name="Hou S."/>
            <person name="Geib S.M."/>
        </authorList>
    </citation>
    <scope>NUCLEOTIDE SEQUENCE</scope>
</reference>
<feature type="compositionally biased region" description="Basic residues" evidence="1">
    <location>
        <begin position="212"/>
        <end position="221"/>
    </location>
</feature>
<dbReference type="EMBL" id="GAMC01013021">
    <property type="protein sequence ID" value="JAB93534.1"/>
    <property type="molecule type" value="mRNA"/>
</dbReference>
<accession>W8BWG4</accession>
<proteinExistence type="evidence at transcript level"/>
<name>W8BWG4_CERCA</name>
<dbReference type="AlphaFoldDB" id="W8BWG4"/>
<sequence length="371" mass="43811">MCSPHTNNCNSHCRAYTLDCVPFYCDVRDLQEWKCFMISKFWPEDGPRCHCCGRVKCKNRGLLHKLCVVPGITGRTMYDILTKTEPNFKVCECEDVWSTWNGPAIPFTDFKNNFANDMMKGAGGSEQNLRQRGMEGFERQSVSMLPNDPIWLQNFSDFYKHVTGYDRERVNQGLKKTVPFELNKHQSAYETRKHIYDWLQQLHKLEKEQKRKPQPHSRWRRSGSVERRRNTRSSLLHQRRRHTRTPRNSELVQPNVEINDPRTSEYIVEHENSPTFSQQAAEEVEIPTALLYHQSYQKKRNEAVKEKRLSSFLNLVDDTTNQYDNYGAFRTDLNLNPKRERRTTQLTPEDLEALKARFLSIKRKNNDLFVD</sequence>
<protein>
    <submittedName>
        <fullName evidence="2">Uncharacterized protein</fullName>
    </submittedName>
</protein>
<organism evidence="2">
    <name type="scientific">Ceratitis capitata</name>
    <name type="common">Mediterranean fruit fly</name>
    <name type="synonym">Tephritis capitata</name>
    <dbReference type="NCBI Taxonomy" id="7213"/>
    <lineage>
        <taxon>Eukaryota</taxon>
        <taxon>Metazoa</taxon>
        <taxon>Ecdysozoa</taxon>
        <taxon>Arthropoda</taxon>
        <taxon>Hexapoda</taxon>
        <taxon>Insecta</taxon>
        <taxon>Pterygota</taxon>
        <taxon>Neoptera</taxon>
        <taxon>Endopterygota</taxon>
        <taxon>Diptera</taxon>
        <taxon>Brachycera</taxon>
        <taxon>Muscomorpha</taxon>
        <taxon>Tephritoidea</taxon>
        <taxon>Tephritidae</taxon>
        <taxon>Ceratitis</taxon>
        <taxon>Ceratitis</taxon>
    </lineage>
</organism>
<evidence type="ECO:0000256" key="1">
    <source>
        <dbReference type="SAM" id="MobiDB-lite"/>
    </source>
</evidence>
<reference evidence="2" key="1">
    <citation type="submission" date="2013-07" db="EMBL/GenBank/DDBJ databases">
        <authorList>
            <person name="Geib S."/>
        </authorList>
    </citation>
    <scope>NUCLEOTIDE SEQUENCE</scope>
</reference>
<evidence type="ECO:0000313" key="2">
    <source>
        <dbReference type="EMBL" id="JAB93534.1"/>
    </source>
</evidence>